<keyword evidence="4" id="KW-0808">Transferase</keyword>
<dbReference type="PANTHER" id="PTHR37316:SF3">
    <property type="entry name" value="TEICHOIC ACID GLYCEROL-PHOSPHATE TRANSFERASE"/>
    <property type="match status" value="1"/>
</dbReference>
<dbReference type="Gene3D" id="3.40.50.11820">
    <property type="match status" value="1"/>
</dbReference>
<dbReference type="InterPro" id="IPR007554">
    <property type="entry name" value="Glycerophosphate_synth"/>
</dbReference>
<dbReference type="PANTHER" id="PTHR37316">
    <property type="entry name" value="TEICHOIC ACID GLYCEROL-PHOSPHATE PRIMASE"/>
    <property type="match status" value="1"/>
</dbReference>
<dbReference type="STRING" id="217511.GCA_001463845_03499"/>
<dbReference type="InterPro" id="IPR043149">
    <property type="entry name" value="TagF_N"/>
</dbReference>
<keyword evidence="5" id="KW-0777">Teichoic acid biosynthesis</keyword>
<dbReference type="InterPro" id="IPR051612">
    <property type="entry name" value="Teichoic_Acid_Biosynth"/>
</dbReference>
<evidence type="ECO:0000313" key="8">
    <source>
        <dbReference type="Proteomes" id="UP000004310"/>
    </source>
</evidence>
<name>Q0G7J4_9HYPH</name>
<comment type="similarity">
    <text evidence="2">Belongs to the CDP-glycerol glycerophosphotransferase family.</text>
</comment>
<evidence type="ECO:0000256" key="2">
    <source>
        <dbReference type="ARBA" id="ARBA00010488"/>
    </source>
</evidence>
<evidence type="ECO:0008006" key="9">
    <source>
        <dbReference type="Google" id="ProtNLM"/>
    </source>
</evidence>
<evidence type="ECO:0000256" key="1">
    <source>
        <dbReference type="ARBA" id="ARBA00004202"/>
    </source>
</evidence>
<comment type="caution">
    <text evidence="7">The sequence shown here is derived from an EMBL/GenBank/DDBJ whole genome shotgun (WGS) entry which is preliminary data.</text>
</comment>
<dbReference type="RefSeq" id="WP_007066345.1">
    <property type="nucleotide sequence ID" value="NZ_DS022272.1"/>
</dbReference>
<evidence type="ECO:0000256" key="4">
    <source>
        <dbReference type="ARBA" id="ARBA00022679"/>
    </source>
</evidence>
<dbReference type="Proteomes" id="UP000004310">
    <property type="component" value="Unassembled WGS sequence"/>
</dbReference>
<dbReference type="eggNOG" id="COG1887">
    <property type="taxonomic scope" value="Bacteria"/>
</dbReference>
<gene>
    <name evidence="7" type="ORF">FP2506_06011</name>
</gene>
<keyword evidence="3" id="KW-1003">Cell membrane</keyword>
<reference evidence="7 8" key="1">
    <citation type="journal article" date="2010" name="J. Bacteriol.">
        <title>Genome sequence of Fulvimarina pelagi HTCC2506T, a Mn(II)-oxidizing alphaproteobacterium possessing an aerobic anoxygenic photosynthetic gene cluster and Xanthorhodopsin.</title>
        <authorList>
            <person name="Kang I."/>
            <person name="Oh H.M."/>
            <person name="Lim S.I."/>
            <person name="Ferriera S."/>
            <person name="Giovannoni S.J."/>
            <person name="Cho J.C."/>
        </authorList>
    </citation>
    <scope>NUCLEOTIDE SEQUENCE [LARGE SCALE GENOMIC DNA]</scope>
    <source>
        <strain evidence="7 8">HTCC2506</strain>
    </source>
</reference>
<evidence type="ECO:0000313" key="7">
    <source>
        <dbReference type="EMBL" id="EAU42370.1"/>
    </source>
</evidence>
<keyword evidence="6" id="KW-0472">Membrane</keyword>
<protein>
    <recommendedName>
        <fullName evidence="9">CDP-glycerol:poly(Glycerophosphate) glycerophosphotransferase</fullName>
    </recommendedName>
</protein>
<dbReference type="Pfam" id="PF04464">
    <property type="entry name" value="Glyphos_transf"/>
    <property type="match status" value="1"/>
</dbReference>
<organism evidence="7 8">
    <name type="scientific">Fulvimarina pelagi HTCC2506</name>
    <dbReference type="NCBI Taxonomy" id="314231"/>
    <lineage>
        <taxon>Bacteria</taxon>
        <taxon>Pseudomonadati</taxon>
        <taxon>Pseudomonadota</taxon>
        <taxon>Alphaproteobacteria</taxon>
        <taxon>Hyphomicrobiales</taxon>
        <taxon>Aurantimonadaceae</taxon>
        <taxon>Fulvimarina</taxon>
    </lineage>
</organism>
<dbReference type="GO" id="GO:0005886">
    <property type="term" value="C:plasma membrane"/>
    <property type="evidence" value="ECO:0007669"/>
    <property type="project" value="UniProtKB-SubCell"/>
</dbReference>
<proteinExistence type="inferred from homology"/>
<evidence type="ECO:0000256" key="6">
    <source>
        <dbReference type="ARBA" id="ARBA00023136"/>
    </source>
</evidence>
<keyword evidence="8" id="KW-1185">Reference proteome</keyword>
<dbReference type="AlphaFoldDB" id="Q0G7J4"/>
<dbReference type="InterPro" id="IPR043148">
    <property type="entry name" value="TagF_C"/>
</dbReference>
<dbReference type="EMBL" id="AATP01000001">
    <property type="protein sequence ID" value="EAU42370.1"/>
    <property type="molecule type" value="Genomic_DNA"/>
</dbReference>
<accession>Q0G7J4</accession>
<dbReference type="HOGENOM" id="CLU_648527_0_0_5"/>
<sequence>MFQTVSDILKIAAALPGYALMHVLARIPKKRNLVIVLAPKNGAFVDNAKYAYLALAESPEIEVCYVTPKRAVATELKAAQLDGVRMPSPRAIWLLMRCAIAVGCDYEAFRGLSGNLLGGAKRIQLWHGSGIKNVSVDSPNVAHLRHRRIGRLRLEFKRKFPVFDLFYFPSRINFEKRKNTFRYRRAALNGLLRNDLLTDTSVRPATALIGTDLKCGERIGKDKAAGRRLVIFAPTWRTMDRYDVGERIPFDFARLNKLMETLSSTLVIKLHPTMRDHFDLAAFSNIVEYDRHGDIYPLLGAFDLMISDFSSLIPDFALLSRPIILYLPDLGSLIAEDRFSPSELDRFMGDRCLDHDRLYDAIEDALLKHKKISFTQTAEFHEFKDGLNTARFVSDVESMLGLVPSRSGSETLAVRHDTRITAA</sequence>
<dbReference type="GO" id="GO:0047355">
    <property type="term" value="F:CDP-glycerol glycerophosphotransferase activity"/>
    <property type="evidence" value="ECO:0007669"/>
    <property type="project" value="InterPro"/>
</dbReference>
<dbReference type="SUPFAM" id="SSF53756">
    <property type="entry name" value="UDP-Glycosyltransferase/glycogen phosphorylase"/>
    <property type="match status" value="1"/>
</dbReference>
<dbReference type="Gene3D" id="3.40.50.12580">
    <property type="match status" value="1"/>
</dbReference>
<evidence type="ECO:0000256" key="5">
    <source>
        <dbReference type="ARBA" id="ARBA00022944"/>
    </source>
</evidence>
<dbReference type="GO" id="GO:0019350">
    <property type="term" value="P:teichoic acid biosynthetic process"/>
    <property type="evidence" value="ECO:0007669"/>
    <property type="project" value="UniProtKB-KW"/>
</dbReference>
<comment type="subcellular location">
    <subcellularLocation>
        <location evidence="1">Cell membrane</location>
        <topology evidence="1">Peripheral membrane protein</topology>
    </subcellularLocation>
</comment>
<evidence type="ECO:0000256" key="3">
    <source>
        <dbReference type="ARBA" id="ARBA00022475"/>
    </source>
</evidence>